<sequence length="439" mass="48756">MKRFKTNRKTNPAELQLTTKRAHSGSGRILAVDALLQSSSQLCLLPANRNKIAAMKCRSQFFLTGLLLIVASVSWAACPEGTEQTYKGCEPTESLLDVRELFRMYEMEGPDAIDNVYLTIFGRLDPPPEEIEELPEEQLRELSVGVNKAILKDNMLWTFMREMCPDSTRQTNDGCELDVELLIEAREEIFALEDWVHEGMTTTEPLDRLLDEVLSTNPAAIKVMERLHKHKKEAEEREKKKIIFEIKAKADNQKAVAQTVQVTKANQEAAAIVSEAQQLLSEATTPEEKAAAQQLIDAAQAVVKIRNPNELMAAKVTLSAAQASEILADYEAKTEARAAEKVEILNNANMTKAEKRAAKKAAAYQAKHSKPAADATPSRWDTLSEVEKAEALTSSEGERPPNYQASEEETAKANESHVYDEDGIRVFDPPAPPTPPIEE</sequence>
<protein>
    <submittedName>
        <fullName evidence="3">Uncharacterized protein</fullName>
    </submittedName>
</protein>
<organism evidence="3">
    <name type="scientific">marine metagenome</name>
    <dbReference type="NCBI Taxonomy" id="408172"/>
    <lineage>
        <taxon>unclassified sequences</taxon>
        <taxon>metagenomes</taxon>
        <taxon>ecological metagenomes</taxon>
    </lineage>
</organism>
<proteinExistence type="predicted"/>
<accession>A0A382G089</accession>
<keyword evidence="2" id="KW-1133">Transmembrane helix</keyword>
<feature type="compositionally biased region" description="Basic and acidic residues" evidence="1">
    <location>
        <begin position="409"/>
        <end position="425"/>
    </location>
</feature>
<dbReference type="AlphaFoldDB" id="A0A382G089"/>
<evidence type="ECO:0000256" key="2">
    <source>
        <dbReference type="SAM" id="Phobius"/>
    </source>
</evidence>
<keyword evidence="2" id="KW-0812">Transmembrane</keyword>
<evidence type="ECO:0000313" key="3">
    <source>
        <dbReference type="EMBL" id="SVB68282.1"/>
    </source>
</evidence>
<feature type="region of interest" description="Disordered" evidence="1">
    <location>
        <begin position="363"/>
        <end position="439"/>
    </location>
</feature>
<name>A0A382G089_9ZZZZ</name>
<gene>
    <name evidence="3" type="ORF">METZ01_LOCUS221136</name>
</gene>
<keyword evidence="2" id="KW-0472">Membrane</keyword>
<reference evidence="3" key="1">
    <citation type="submission" date="2018-05" db="EMBL/GenBank/DDBJ databases">
        <authorList>
            <person name="Lanie J.A."/>
            <person name="Ng W.-L."/>
            <person name="Kazmierczak K.M."/>
            <person name="Andrzejewski T.M."/>
            <person name="Davidsen T.M."/>
            <person name="Wayne K.J."/>
            <person name="Tettelin H."/>
            <person name="Glass J.I."/>
            <person name="Rusch D."/>
            <person name="Podicherti R."/>
            <person name="Tsui H.-C.T."/>
            <person name="Winkler M.E."/>
        </authorList>
    </citation>
    <scope>NUCLEOTIDE SEQUENCE</scope>
</reference>
<dbReference type="EMBL" id="UINC01052681">
    <property type="protein sequence ID" value="SVB68282.1"/>
    <property type="molecule type" value="Genomic_DNA"/>
</dbReference>
<feature type="compositionally biased region" description="Pro residues" evidence="1">
    <location>
        <begin position="429"/>
        <end position="439"/>
    </location>
</feature>
<feature type="transmembrane region" description="Helical" evidence="2">
    <location>
        <begin position="59"/>
        <end position="77"/>
    </location>
</feature>
<evidence type="ECO:0000256" key="1">
    <source>
        <dbReference type="SAM" id="MobiDB-lite"/>
    </source>
</evidence>